<name>A0A4R9C2S4_9FIRM</name>
<reference evidence="3 4" key="1">
    <citation type="submission" date="2019-01" db="EMBL/GenBank/DDBJ databases">
        <title>Draft Genome Sequences of Helcococcus ovis Strains Isolated from the Uterus and Vagina of Dairy Cows with Metritis.</title>
        <authorList>
            <person name="Cunha F."/>
            <person name="Jeon S.J."/>
            <person name="Kutzer P."/>
            <person name="Galvao K.N."/>
        </authorList>
    </citation>
    <scope>NUCLEOTIDE SEQUENCE [LARGE SCALE GENOMIC DNA]</scope>
    <source>
        <strain evidence="3 4">KG-37</strain>
    </source>
</reference>
<dbReference type="InterPro" id="IPR050202">
    <property type="entry name" value="Cyt/Deoxycyt_deaminase"/>
</dbReference>
<dbReference type="NCBIfam" id="NF004064">
    <property type="entry name" value="PRK05578.1"/>
    <property type="match status" value="1"/>
</dbReference>
<dbReference type="GO" id="GO:0008270">
    <property type="term" value="F:zinc ion binding"/>
    <property type="evidence" value="ECO:0007669"/>
    <property type="project" value="TreeGrafter"/>
</dbReference>
<dbReference type="GeneID" id="97030214"/>
<evidence type="ECO:0000259" key="2">
    <source>
        <dbReference type="PROSITE" id="PS51747"/>
    </source>
</evidence>
<dbReference type="PANTHER" id="PTHR11644">
    <property type="entry name" value="CYTIDINE DEAMINASE"/>
    <property type="match status" value="1"/>
</dbReference>
<dbReference type="OrthoDB" id="9795347at2"/>
<dbReference type="GO" id="GO:0005829">
    <property type="term" value="C:cytosol"/>
    <property type="evidence" value="ECO:0007669"/>
    <property type="project" value="TreeGrafter"/>
</dbReference>
<dbReference type="Proteomes" id="UP000297454">
    <property type="component" value="Unassembled WGS sequence"/>
</dbReference>
<organism evidence="3 4">
    <name type="scientific">Helcococcus ovis</name>
    <dbReference type="NCBI Taxonomy" id="72026"/>
    <lineage>
        <taxon>Bacteria</taxon>
        <taxon>Bacillati</taxon>
        <taxon>Bacillota</taxon>
        <taxon>Tissierellia</taxon>
        <taxon>Tissierellales</taxon>
        <taxon>Peptoniphilaceae</taxon>
        <taxon>Helcococcus</taxon>
    </lineage>
</organism>
<keyword evidence="4" id="KW-1185">Reference proteome</keyword>
<dbReference type="Gene3D" id="3.40.140.10">
    <property type="entry name" value="Cytidine Deaminase, domain 2"/>
    <property type="match status" value="1"/>
</dbReference>
<dbReference type="Pfam" id="PF00383">
    <property type="entry name" value="dCMP_cyt_deam_1"/>
    <property type="match status" value="1"/>
</dbReference>
<proteinExistence type="inferred from homology"/>
<comment type="caution">
    <text evidence="3">The sequence shown here is derived from an EMBL/GenBank/DDBJ whole genome shotgun (WGS) entry which is preliminary data.</text>
</comment>
<dbReference type="GO" id="GO:0004126">
    <property type="term" value="F:cytidine deaminase activity"/>
    <property type="evidence" value="ECO:0007669"/>
    <property type="project" value="UniProtKB-EC"/>
</dbReference>
<comment type="similarity">
    <text evidence="1">Belongs to the cytidine and deoxycytidylate deaminase family.</text>
</comment>
<dbReference type="EMBL" id="SCFR01000011">
    <property type="protein sequence ID" value="TFF66289.1"/>
    <property type="molecule type" value="Genomic_DNA"/>
</dbReference>
<evidence type="ECO:0000313" key="3">
    <source>
        <dbReference type="EMBL" id="TFF66289.1"/>
    </source>
</evidence>
<dbReference type="PROSITE" id="PS51747">
    <property type="entry name" value="CYT_DCMP_DEAMINASES_2"/>
    <property type="match status" value="1"/>
</dbReference>
<dbReference type="GO" id="GO:0055086">
    <property type="term" value="P:nucleobase-containing small molecule metabolic process"/>
    <property type="evidence" value="ECO:0007669"/>
    <property type="project" value="UniProtKB-ARBA"/>
</dbReference>
<dbReference type="PANTHER" id="PTHR11644:SF2">
    <property type="entry name" value="CYTIDINE DEAMINASE"/>
    <property type="match status" value="1"/>
</dbReference>
<keyword evidence="3" id="KW-0378">Hydrolase</keyword>
<protein>
    <submittedName>
        <fullName evidence="3">Cytidine deaminase</fullName>
        <ecNumber evidence="3">3.5.4.5</ecNumber>
    </submittedName>
</protein>
<dbReference type="AlphaFoldDB" id="A0A4R9C2S4"/>
<evidence type="ECO:0000256" key="1">
    <source>
        <dbReference type="ARBA" id="ARBA00006576"/>
    </source>
</evidence>
<gene>
    <name evidence="3" type="ORF">EQF91_04140</name>
</gene>
<dbReference type="InterPro" id="IPR016193">
    <property type="entry name" value="Cytidine_deaminase-like"/>
</dbReference>
<dbReference type="SUPFAM" id="SSF53927">
    <property type="entry name" value="Cytidine deaminase-like"/>
    <property type="match status" value="1"/>
</dbReference>
<accession>A0A4R9C2S4</accession>
<dbReference type="GO" id="GO:0072527">
    <property type="term" value="P:pyrimidine-containing compound metabolic process"/>
    <property type="evidence" value="ECO:0007669"/>
    <property type="project" value="UniProtKB-ARBA"/>
</dbReference>
<dbReference type="InterPro" id="IPR002125">
    <property type="entry name" value="CMP_dCMP_dom"/>
</dbReference>
<sequence>MIKEDIRLALDNLKFSRAIYSNFKVSSVLTAKNGKKYTGVNIESASYTPTICAERTAFFKAVSEGVLEFESIVIVGGKNGKVTNLTPPCGVCRQVMMDYCDPKTFKIIIAIDEDNYQEYTLEQLLPLGFGAKNLEG</sequence>
<dbReference type="CDD" id="cd01283">
    <property type="entry name" value="cytidine_deaminase"/>
    <property type="match status" value="1"/>
</dbReference>
<evidence type="ECO:0000313" key="4">
    <source>
        <dbReference type="Proteomes" id="UP000297454"/>
    </source>
</evidence>
<dbReference type="EC" id="3.5.4.5" evidence="3"/>
<feature type="domain" description="CMP/dCMP-type deaminase" evidence="2">
    <location>
        <begin position="1"/>
        <end position="132"/>
    </location>
</feature>
<dbReference type="RefSeq" id="WP_134711270.1">
    <property type="nucleotide sequence ID" value="NZ_CP119081.1"/>
</dbReference>